<dbReference type="PANTHER" id="PTHR19376:SF54">
    <property type="entry name" value="DNA-DIRECTED RNA POLYMERASE SUBUNIT BETA"/>
    <property type="match status" value="1"/>
</dbReference>
<dbReference type="InterPro" id="IPR038120">
    <property type="entry name" value="Rpb1_funnel_sf"/>
</dbReference>
<keyword evidence="7" id="KW-0862">Zinc</keyword>
<dbReference type="Pfam" id="PF04997">
    <property type="entry name" value="RNA_pol_Rpb1_1"/>
    <property type="match status" value="1"/>
</dbReference>
<feature type="binding site" evidence="7">
    <location>
        <position position="84"/>
    </location>
    <ligand>
        <name>Zn(2+)</name>
        <dbReference type="ChEBI" id="CHEBI:29105"/>
        <label>1</label>
    </ligand>
</feature>
<dbReference type="CDD" id="cd01609">
    <property type="entry name" value="RNAP_beta'_N"/>
    <property type="match status" value="1"/>
</dbReference>
<feature type="binding site" evidence="7">
    <location>
        <position position="553"/>
    </location>
    <ligand>
        <name>Mg(2+)</name>
        <dbReference type="ChEBI" id="CHEBI:18420"/>
    </ligand>
</feature>
<dbReference type="GO" id="GO:0003677">
    <property type="term" value="F:DNA binding"/>
    <property type="evidence" value="ECO:0007669"/>
    <property type="project" value="UniProtKB-UniRule"/>
</dbReference>
<dbReference type="GO" id="GO:0006351">
    <property type="term" value="P:DNA-templated transcription"/>
    <property type="evidence" value="ECO:0007669"/>
    <property type="project" value="UniProtKB-UniRule"/>
</dbReference>
<dbReference type="EMBL" id="MGFX01000001">
    <property type="protein sequence ID" value="OGM15896.1"/>
    <property type="molecule type" value="Genomic_DNA"/>
</dbReference>
<dbReference type="Gene3D" id="2.40.50.100">
    <property type="match status" value="1"/>
</dbReference>
<dbReference type="InterPro" id="IPR007081">
    <property type="entry name" value="RNA_pol_Rpb1_5"/>
</dbReference>
<keyword evidence="5 7" id="KW-0804">Transcription</keyword>
<feature type="binding site" evidence="7">
    <location>
        <position position="555"/>
    </location>
    <ligand>
        <name>Mg(2+)</name>
        <dbReference type="ChEBI" id="CHEBI:18420"/>
    </ligand>
</feature>
<dbReference type="CDD" id="cd02655">
    <property type="entry name" value="RNAP_beta'_C"/>
    <property type="match status" value="1"/>
</dbReference>
<evidence type="ECO:0000256" key="3">
    <source>
        <dbReference type="ARBA" id="ARBA00022695"/>
    </source>
</evidence>
<dbReference type="Gene3D" id="1.10.274.100">
    <property type="entry name" value="RNA polymerase Rpb1, domain 3"/>
    <property type="match status" value="1"/>
</dbReference>
<dbReference type="InterPro" id="IPR000722">
    <property type="entry name" value="RNA_pol_asu"/>
</dbReference>
<proteinExistence type="inferred from homology"/>
<keyword evidence="1 7" id="KW-0240">DNA-directed RNA polymerase</keyword>
<evidence type="ECO:0000256" key="1">
    <source>
        <dbReference type="ARBA" id="ARBA00022478"/>
    </source>
</evidence>
<feature type="binding site" evidence="7">
    <location>
        <position position="68"/>
    </location>
    <ligand>
        <name>Zn(2+)</name>
        <dbReference type="ChEBI" id="CHEBI:29105"/>
        <label>1</label>
    </ligand>
</feature>
<feature type="coiled-coil region" evidence="9">
    <location>
        <begin position="169"/>
        <end position="200"/>
    </location>
</feature>
<evidence type="ECO:0000256" key="6">
    <source>
        <dbReference type="ARBA" id="ARBA00048552"/>
    </source>
</evidence>
<dbReference type="HAMAP" id="MF_01322">
    <property type="entry name" value="RNApol_bact_RpoC"/>
    <property type="match status" value="1"/>
</dbReference>
<evidence type="ECO:0000256" key="4">
    <source>
        <dbReference type="ARBA" id="ARBA00022723"/>
    </source>
</evidence>
<comment type="similarity">
    <text evidence="7 8">Belongs to the RNA polymerase beta' chain family.</text>
</comment>
<feature type="binding site" evidence="7">
    <location>
        <position position="946"/>
    </location>
    <ligand>
        <name>Zn(2+)</name>
        <dbReference type="ChEBI" id="CHEBI:29105"/>
        <label>2</label>
    </ligand>
</feature>
<dbReference type="InterPro" id="IPR012754">
    <property type="entry name" value="DNA-dir_RpoC_beta_prime_bact"/>
</dbReference>
<evidence type="ECO:0000313" key="12">
    <source>
        <dbReference type="Proteomes" id="UP000177382"/>
    </source>
</evidence>
<keyword evidence="2 7" id="KW-0808">Transferase</keyword>
<feature type="binding site" evidence="7">
    <location>
        <position position="877"/>
    </location>
    <ligand>
        <name>Zn(2+)</name>
        <dbReference type="ChEBI" id="CHEBI:29105"/>
        <label>2</label>
    </ligand>
</feature>
<comment type="cofactor">
    <cofactor evidence="7">
        <name>Zn(2+)</name>
        <dbReference type="ChEBI" id="CHEBI:29105"/>
    </cofactor>
    <text evidence="7">Binds 2 Zn(2+) ions per subunit.</text>
</comment>
<dbReference type="InterPro" id="IPR042102">
    <property type="entry name" value="RNA_pol_Rpb1_3_sf"/>
</dbReference>
<feature type="binding site" evidence="7">
    <location>
        <position position="956"/>
    </location>
    <ligand>
        <name>Zn(2+)</name>
        <dbReference type="ChEBI" id="CHEBI:29105"/>
        <label>2</label>
    </ligand>
</feature>
<evidence type="ECO:0000256" key="9">
    <source>
        <dbReference type="SAM" id="Coils"/>
    </source>
</evidence>
<comment type="subunit">
    <text evidence="7">The RNAP catalytic core consists of 2 alpha, 1 beta, 1 beta' and 1 omega subunit. When a sigma factor is associated with the core the holoenzyme is formed, which can initiate transcription.</text>
</comment>
<comment type="catalytic activity">
    <reaction evidence="6 7 8">
        <text>RNA(n) + a ribonucleoside 5'-triphosphate = RNA(n+1) + diphosphate</text>
        <dbReference type="Rhea" id="RHEA:21248"/>
        <dbReference type="Rhea" id="RHEA-COMP:14527"/>
        <dbReference type="Rhea" id="RHEA-COMP:17342"/>
        <dbReference type="ChEBI" id="CHEBI:33019"/>
        <dbReference type="ChEBI" id="CHEBI:61557"/>
        <dbReference type="ChEBI" id="CHEBI:140395"/>
        <dbReference type="EC" id="2.7.7.6"/>
    </reaction>
</comment>
<dbReference type="Gene3D" id="1.10.40.90">
    <property type="match status" value="1"/>
</dbReference>
<dbReference type="Pfam" id="PF04983">
    <property type="entry name" value="RNA_pol_Rpb1_3"/>
    <property type="match status" value="1"/>
</dbReference>
<accession>A0A1F7XLM6</accession>
<dbReference type="InterPro" id="IPR045867">
    <property type="entry name" value="DNA-dir_RpoC_beta_prime"/>
</dbReference>
<dbReference type="Proteomes" id="UP000177382">
    <property type="component" value="Unassembled WGS sequence"/>
</dbReference>
<keyword evidence="4 7" id="KW-0479">Metal-binding</keyword>
<dbReference type="GO" id="GO:0008270">
    <property type="term" value="F:zinc ion binding"/>
    <property type="evidence" value="ECO:0007669"/>
    <property type="project" value="UniProtKB-UniRule"/>
</dbReference>
<dbReference type="Pfam" id="PF04998">
    <property type="entry name" value="RNA_pol_Rpb1_5"/>
    <property type="match status" value="1"/>
</dbReference>
<dbReference type="EC" id="2.7.7.6" evidence="7"/>
<dbReference type="Gene3D" id="2.40.40.20">
    <property type="match status" value="1"/>
</dbReference>
<comment type="cofactor">
    <cofactor evidence="7">
        <name>Mg(2+)</name>
        <dbReference type="ChEBI" id="CHEBI:18420"/>
    </cofactor>
    <text evidence="7">Binds 1 Mg(2+) ion per subunit.</text>
</comment>
<keyword evidence="3 7" id="KW-0548">Nucleotidyltransferase</keyword>
<comment type="function">
    <text evidence="7 8">DNA-dependent RNA polymerase catalyzes the transcription of DNA into RNA using the four ribonucleoside triphosphates as substrates.</text>
</comment>
<evidence type="ECO:0000256" key="5">
    <source>
        <dbReference type="ARBA" id="ARBA00023163"/>
    </source>
</evidence>
<dbReference type="GO" id="GO:0000428">
    <property type="term" value="C:DNA-directed RNA polymerase complex"/>
    <property type="evidence" value="ECO:0007669"/>
    <property type="project" value="UniProtKB-KW"/>
</dbReference>
<feature type="binding site" evidence="7">
    <location>
        <position position="66"/>
    </location>
    <ligand>
        <name>Zn(2+)</name>
        <dbReference type="ChEBI" id="CHEBI:29105"/>
        <label>1</label>
    </ligand>
</feature>
<dbReference type="InterPro" id="IPR044893">
    <property type="entry name" value="RNA_pol_Rpb1_clamp_domain"/>
</dbReference>
<feature type="binding site" evidence="7">
    <location>
        <position position="81"/>
    </location>
    <ligand>
        <name>Zn(2+)</name>
        <dbReference type="ChEBI" id="CHEBI:29105"/>
        <label>1</label>
    </ligand>
</feature>
<feature type="binding site" evidence="7">
    <location>
        <position position="953"/>
    </location>
    <ligand>
        <name>Zn(2+)</name>
        <dbReference type="ChEBI" id="CHEBI:29105"/>
        <label>2</label>
    </ligand>
</feature>
<dbReference type="InterPro" id="IPR007080">
    <property type="entry name" value="RNA_pol_Rpb1_1"/>
</dbReference>
<protein>
    <recommendedName>
        <fullName evidence="7">DNA-directed RNA polymerase subunit beta'</fullName>
        <shortName evidence="7">RNAP subunit beta'</shortName>
        <ecNumber evidence="7">2.7.7.6</ecNumber>
    </recommendedName>
    <alternativeName>
        <fullName evidence="7">RNA polymerase subunit beta'</fullName>
    </alternativeName>
    <alternativeName>
        <fullName evidence="7">Transcriptase subunit beta'</fullName>
    </alternativeName>
</protein>
<dbReference type="InterPro" id="IPR006592">
    <property type="entry name" value="RNA_pol_N"/>
</dbReference>
<dbReference type="NCBIfam" id="TIGR02386">
    <property type="entry name" value="rpoC_TIGR"/>
    <property type="match status" value="1"/>
</dbReference>
<dbReference type="Gene3D" id="1.10.1790.20">
    <property type="match status" value="1"/>
</dbReference>
<dbReference type="SUPFAM" id="SSF64484">
    <property type="entry name" value="beta and beta-prime subunits of DNA dependent RNA-polymerase"/>
    <property type="match status" value="1"/>
</dbReference>
<evidence type="ECO:0000256" key="7">
    <source>
        <dbReference type="HAMAP-Rule" id="MF_01322"/>
    </source>
</evidence>
<dbReference type="GO" id="GO:0003899">
    <property type="term" value="F:DNA-directed RNA polymerase activity"/>
    <property type="evidence" value="ECO:0007669"/>
    <property type="project" value="UniProtKB-UniRule"/>
</dbReference>
<evidence type="ECO:0000256" key="2">
    <source>
        <dbReference type="ARBA" id="ARBA00022679"/>
    </source>
</evidence>
<dbReference type="Gene3D" id="4.10.860.120">
    <property type="entry name" value="RNA polymerase II, clamp domain"/>
    <property type="match status" value="1"/>
</dbReference>
<dbReference type="AlphaFoldDB" id="A0A1F7XLM6"/>
<name>A0A1F7XLM6_9BACT</name>
<evidence type="ECO:0000256" key="8">
    <source>
        <dbReference type="RuleBase" id="RU004279"/>
    </source>
</evidence>
<dbReference type="Gene3D" id="1.10.150.390">
    <property type="match status" value="1"/>
</dbReference>
<dbReference type="SMART" id="SM00663">
    <property type="entry name" value="RPOLA_N"/>
    <property type="match status" value="1"/>
</dbReference>
<dbReference type="STRING" id="1802485.A2V97_03970"/>
<dbReference type="GO" id="GO:0000287">
    <property type="term" value="F:magnesium ion binding"/>
    <property type="evidence" value="ECO:0007669"/>
    <property type="project" value="UniProtKB-UniRule"/>
</dbReference>
<evidence type="ECO:0000313" key="11">
    <source>
        <dbReference type="EMBL" id="OGM15896.1"/>
    </source>
</evidence>
<dbReference type="InterPro" id="IPR007066">
    <property type="entry name" value="RNA_pol_Rpb1_3"/>
</dbReference>
<dbReference type="Pfam" id="PF00623">
    <property type="entry name" value="RNA_pol_Rpb1_2"/>
    <property type="match status" value="2"/>
</dbReference>
<dbReference type="Gene3D" id="1.10.132.30">
    <property type="match status" value="1"/>
</dbReference>
<feature type="binding site" evidence="7">
    <location>
        <position position="551"/>
    </location>
    <ligand>
        <name>Mg(2+)</name>
        <dbReference type="ChEBI" id="CHEBI:18420"/>
    </ligand>
</feature>
<keyword evidence="7" id="KW-0460">Magnesium</keyword>
<gene>
    <name evidence="7" type="primary">rpoC</name>
    <name evidence="11" type="ORF">A2V97_03970</name>
</gene>
<feature type="domain" description="RNA polymerase N-terminal" evidence="10">
    <location>
        <begin position="326"/>
        <end position="606"/>
    </location>
</feature>
<evidence type="ECO:0000259" key="10">
    <source>
        <dbReference type="SMART" id="SM00663"/>
    </source>
</evidence>
<comment type="caution">
    <text evidence="11">The sequence shown here is derived from an EMBL/GenBank/DDBJ whole genome shotgun (WGS) entry which is preliminary data.</text>
</comment>
<sequence length="1263" mass="139718">MEQLSDLRNLVDFKSLVIKLASPDEIRKWSRGEITKPETINYRTLKPEKDGLFDERIFGPTKDWECYCGKYKRIRYKGVICDKCGVEVTQSRVRRERMGHITLATQVVHVWFFKGAPSKISLVLNVAPRAIEQVIYFARYLVVEVNDKEKDGAIAALKSAKESREKEVVESFKSRHDALLLEIKDAKEKIKGKIKDKEQASLAISEVDLDARKKEAAVAEEEKGMLDKTGQLFDNLISLVKNLRPMSVLSEEEYDELAGHQAADFMVAKMGAEAVASAVEKVNIEETAAALRVEIEDVKGATSKYIKLAKRLKVIDGLRRTGINPSWMILKVLPVLPPDLRPMVQLSGGRFATSDLNDLYRRVINRNNRLKHLISLGAPEIILRNEKRMLQEAVDSLIDASQRKATRRGRGKQTLRSLSDMLRGKQGRFRQNLLGKRVDYSGRSVIIVGPELKLSQCGLPKDMALEMFKPFVLREMIFRGIAPNVKSAKNMLDKKPPEVFDILEEITKNHPVLLNRAPTLHKLSIQAFYPVLIEGSAIRIHPAICGGFNADFDGDQMAVHVPLSGKAIEEAKNLMLPENNLLRPADGSPISAPASKEMALGVYYLTSEDSRIPTSETIFSDRQEAILAYQTGKLELRQKVSIRIDGKIVETTVGRILFNEVLPENFPFVNEAVNSGVIKKLFTEAYASEEKARVVEMVDAIKTLGFMAGTISGLSFGISDAEVLPEKGELIADAEQKIAEHEKNFAQGLITAEERKRLSQEVWIEATEELADKTWERMSDNNPIKIVIEAKAGRVSRDQLKQLAAIRGLIVDPLGKIVELPVKSNFREGLSVFEYVTSSRGSRKGLTDTALKTADAGYLTRRLVDVAHDMIIRIDDCGTKEGFTVKKGIRVNSFIARLTGRVALEDVVVAGGKAIVGKGEIITEGNAQEIDKVKITEVEVRSPLTCLSRYGLCAKCYGLDLSNKKSVELGTPVGVIAAQSIGEPGTQLTLRTKHMGGIAGVDVTQGLPRVEELFEARTPKALSPLSEIPGKVRVAETEEGWQVTVTNSEMKPVEERSYLIPKTVKLAVSDKQLIDAGTQLAGGALDIKEILSIRGLREAQEYLVNEIQKVYESQGIPINDKHFEVIVRKMSDEVRIVTPGDTHLLPGEIVDKATFEEENEKVLAAGGGPASAQQVVLGITRRALYTESWLSAASFEQTTDVLTEAALLGREDRLLGLKENVIIGRLIPVTPERAALAMQVTGGVAVKEEKTKKEKLPQGAVVQ</sequence>
<keyword evidence="9" id="KW-0175">Coiled coil</keyword>
<reference evidence="11 12" key="1">
    <citation type="journal article" date="2016" name="Nat. Commun.">
        <title>Thousands of microbial genomes shed light on interconnected biogeochemical processes in an aquifer system.</title>
        <authorList>
            <person name="Anantharaman K."/>
            <person name="Brown C.T."/>
            <person name="Hug L.A."/>
            <person name="Sharon I."/>
            <person name="Castelle C.J."/>
            <person name="Probst A.J."/>
            <person name="Thomas B.C."/>
            <person name="Singh A."/>
            <person name="Wilkins M.J."/>
            <person name="Karaoz U."/>
            <person name="Brodie E.L."/>
            <person name="Williams K.H."/>
            <person name="Hubbard S.S."/>
            <person name="Banfield J.F."/>
        </authorList>
    </citation>
    <scope>NUCLEOTIDE SEQUENCE [LARGE SCALE GENOMIC DNA]</scope>
</reference>
<dbReference type="PANTHER" id="PTHR19376">
    <property type="entry name" value="DNA-DIRECTED RNA POLYMERASE"/>
    <property type="match status" value="1"/>
</dbReference>
<organism evidence="11 12">
    <name type="scientific">Candidatus Woesebacteria bacterium RBG_16_42_24</name>
    <dbReference type="NCBI Taxonomy" id="1802485"/>
    <lineage>
        <taxon>Bacteria</taxon>
        <taxon>Candidatus Woeseibacteriota</taxon>
    </lineage>
</organism>